<name>A0A9P7V0X7_9AGAR</name>
<dbReference type="AlphaFoldDB" id="A0A9P7V0X7"/>
<evidence type="ECO:0000313" key="1">
    <source>
        <dbReference type="EMBL" id="KAG7098212.1"/>
    </source>
</evidence>
<dbReference type="EMBL" id="CM032181">
    <property type="protein sequence ID" value="KAG7098212.1"/>
    <property type="molecule type" value="Genomic_DNA"/>
</dbReference>
<dbReference type="OrthoDB" id="3114366at2759"/>
<gene>
    <name evidence="1" type="ORF">E1B28_000180</name>
</gene>
<comment type="caution">
    <text evidence="1">The sequence shown here is derived from an EMBL/GenBank/DDBJ whole genome shotgun (WGS) entry which is preliminary data.</text>
</comment>
<sequence length="142" mass="15550">MSAPSSTPNWTISTRRRSKPYRKRLTAILACSAISPTLDMFDFSMLHAQLSDTPKSSILAHCMSEEEFTSFEFIPLRKMNRGRDEPIPFFANATQNIDGTSSATGKRSTPVFTRSGSTESLSLISLGGPSAIDTRTITARPS</sequence>
<organism evidence="1 2">
    <name type="scientific">Marasmius oreades</name>
    <name type="common">fairy-ring Marasmius</name>
    <dbReference type="NCBI Taxonomy" id="181124"/>
    <lineage>
        <taxon>Eukaryota</taxon>
        <taxon>Fungi</taxon>
        <taxon>Dikarya</taxon>
        <taxon>Basidiomycota</taxon>
        <taxon>Agaricomycotina</taxon>
        <taxon>Agaricomycetes</taxon>
        <taxon>Agaricomycetidae</taxon>
        <taxon>Agaricales</taxon>
        <taxon>Marasmiineae</taxon>
        <taxon>Marasmiaceae</taxon>
        <taxon>Marasmius</taxon>
    </lineage>
</organism>
<dbReference type="RefSeq" id="XP_043014682.1">
    <property type="nucleotide sequence ID" value="XM_043145982.1"/>
</dbReference>
<accession>A0A9P7V0X7</accession>
<dbReference type="GeneID" id="66069256"/>
<proteinExistence type="predicted"/>
<protein>
    <submittedName>
        <fullName evidence="1">Uncharacterized protein</fullName>
    </submittedName>
</protein>
<evidence type="ECO:0000313" key="2">
    <source>
        <dbReference type="Proteomes" id="UP001049176"/>
    </source>
</evidence>
<reference evidence="1" key="1">
    <citation type="journal article" date="2021" name="Genome Biol. Evol.">
        <title>The assembled and annotated genome of the fairy-ring fungus Marasmius oreades.</title>
        <authorList>
            <person name="Hiltunen M."/>
            <person name="Ament-Velasquez S.L."/>
            <person name="Johannesson H."/>
        </authorList>
    </citation>
    <scope>NUCLEOTIDE SEQUENCE</scope>
    <source>
        <strain evidence="1">03SP1</strain>
    </source>
</reference>
<keyword evidence="2" id="KW-1185">Reference proteome</keyword>
<dbReference type="Proteomes" id="UP001049176">
    <property type="component" value="Chromosome 1"/>
</dbReference>
<dbReference type="KEGG" id="more:E1B28_000180"/>